<proteinExistence type="predicted"/>
<accession>A0ABQ6HVQ4</accession>
<reference evidence="3" key="1">
    <citation type="journal article" date="2019" name="Int. J. Syst. Evol. Microbiol.">
        <title>The Global Catalogue of Microorganisms (GCM) 10K type strain sequencing project: providing services to taxonomists for standard genome sequencing and annotation.</title>
        <authorList>
            <consortium name="The Broad Institute Genomics Platform"/>
            <consortium name="The Broad Institute Genome Sequencing Center for Infectious Disease"/>
            <person name="Wu L."/>
            <person name="Ma J."/>
        </authorList>
    </citation>
    <scope>NUCLEOTIDE SEQUENCE [LARGE SCALE GENOMIC DNA]</scope>
    <source>
        <strain evidence="3">NBRC 106348</strain>
    </source>
</reference>
<feature type="compositionally biased region" description="Acidic residues" evidence="1">
    <location>
        <begin position="1"/>
        <end position="12"/>
    </location>
</feature>
<feature type="compositionally biased region" description="Basic residues" evidence="1">
    <location>
        <begin position="55"/>
        <end position="68"/>
    </location>
</feature>
<feature type="region of interest" description="Disordered" evidence="1">
    <location>
        <begin position="89"/>
        <end position="111"/>
    </location>
</feature>
<dbReference type="Proteomes" id="UP001157091">
    <property type="component" value="Unassembled WGS sequence"/>
</dbReference>
<sequence>MLEGLLDGDDGTVDARAVPAGGGEEHAAVLRRRAGGGDRCGRRGHAPSLGERPHPAPRGRSRPRHRHSTSAYADGDAAFADGDARVVGSGGAGGVRGQGETTAERVGAGRW</sequence>
<keyword evidence="3" id="KW-1185">Reference proteome</keyword>
<name>A0ABQ6HVQ4_9MICO</name>
<dbReference type="EMBL" id="BSUK01000001">
    <property type="protein sequence ID" value="GMA22430.1"/>
    <property type="molecule type" value="Genomic_DNA"/>
</dbReference>
<evidence type="ECO:0000313" key="2">
    <source>
        <dbReference type="EMBL" id="GMA22430.1"/>
    </source>
</evidence>
<organism evidence="2 3">
    <name type="scientific">Luteimicrobium album</name>
    <dbReference type="NCBI Taxonomy" id="1054550"/>
    <lineage>
        <taxon>Bacteria</taxon>
        <taxon>Bacillati</taxon>
        <taxon>Actinomycetota</taxon>
        <taxon>Actinomycetes</taxon>
        <taxon>Micrococcales</taxon>
        <taxon>Luteimicrobium</taxon>
    </lineage>
</organism>
<comment type="caution">
    <text evidence="2">The sequence shown here is derived from an EMBL/GenBank/DDBJ whole genome shotgun (WGS) entry which is preliminary data.</text>
</comment>
<evidence type="ECO:0000256" key="1">
    <source>
        <dbReference type="SAM" id="MobiDB-lite"/>
    </source>
</evidence>
<protein>
    <submittedName>
        <fullName evidence="2">Uncharacterized protein</fullName>
    </submittedName>
</protein>
<evidence type="ECO:0000313" key="3">
    <source>
        <dbReference type="Proteomes" id="UP001157091"/>
    </source>
</evidence>
<feature type="region of interest" description="Disordered" evidence="1">
    <location>
        <begin position="1"/>
        <end position="77"/>
    </location>
</feature>
<gene>
    <name evidence="2" type="ORF">GCM10025864_01890</name>
</gene>